<dbReference type="PRINTS" id="PR00407">
    <property type="entry name" value="EUMOPTERIN"/>
</dbReference>
<dbReference type="GO" id="GO:0006790">
    <property type="term" value="P:sulfur compound metabolic process"/>
    <property type="evidence" value="ECO:0007669"/>
    <property type="project" value="TreeGrafter"/>
</dbReference>
<reference evidence="8 9" key="1">
    <citation type="submission" date="2018-03" db="EMBL/GenBank/DDBJ databases">
        <title>Genomic Encyclopedia of Archaeal and Bacterial Type Strains, Phase II (KMG-II): from individual species to whole genera.</title>
        <authorList>
            <person name="Goeker M."/>
        </authorList>
    </citation>
    <scope>NUCLEOTIDE SEQUENCE [LARGE SCALE GENOMIC DNA]</scope>
    <source>
        <strain evidence="8 9">DSM 27929</strain>
    </source>
</reference>
<dbReference type="Gene3D" id="2.60.40.650">
    <property type="match status" value="1"/>
</dbReference>
<dbReference type="GO" id="GO:0030151">
    <property type="term" value="F:molybdenum ion binding"/>
    <property type="evidence" value="ECO:0007669"/>
    <property type="project" value="InterPro"/>
</dbReference>
<name>A0A2T0WQP4_9BACT</name>
<evidence type="ECO:0000256" key="3">
    <source>
        <dbReference type="ARBA" id="ARBA00022723"/>
    </source>
</evidence>
<dbReference type="GO" id="GO:0020037">
    <property type="term" value="F:heme binding"/>
    <property type="evidence" value="ECO:0007669"/>
    <property type="project" value="TreeGrafter"/>
</dbReference>
<dbReference type="CDD" id="cd02110">
    <property type="entry name" value="SO_family_Moco_dimer"/>
    <property type="match status" value="1"/>
</dbReference>
<dbReference type="AlphaFoldDB" id="A0A2T0WQP4"/>
<evidence type="ECO:0000259" key="7">
    <source>
        <dbReference type="Pfam" id="PF03404"/>
    </source>
</evidence>
<dbReference type="Gene3D" id="3.90.420.10">
    <property type="entry name" value="Oxidoreductase, molybdopterin-binding domain"/>
    <property type="match status" value="1"/>
</dbReference>
<comment type="cofactor">
    <cofactor evidence="1">
        <name>Mo-molybdopterin</name>
        <dbReference type="ChEBI" id="CHEBI:71302"/>
    </cofactor>
</comment>
<keyword evidence="2" id="KW-0500">Molybdenum</keyword>
<dbReference type="Pfam" id="PF00174">
    <property type="entry name" value="Oxidored_molyb"/>
    <property type="match status" value="1"/>
</dbReference>
<evidence type="ECO:0000259" key="6">
    <source>
        <dbReference type="Pfam" id="PF00174"/>
    </source>
</evidence>
<evidence type="ECO:0000256" key="4">
    <source>
        <dbReference type="ARBA" id="ARBA00023002"/>
    </source>
</evidence>
<evidence type="ECO:0000313" key="9">
    <source>
        <dbReference type="Proteomes" id="UP000238157"/>
    </source>
</evidence>
<gene>
    <name evidence="8" type="ORF">CLW00_103136</name>
</gene>
<dbReference type="RefSeq" id="WP_211300158.1">
    <property type="nucleotide sequence ID" value="NZ_PVTR01000003.1"/>
</dbReference>
<feature type="region of interest" description="Disordered" evidence="5">
    <location>
        <begin position="275"/>
        <end position="296"/>
    </location>
</feature>
<keyword evidence="9" id="KW-1185">Reference proteome</keyword>
<dbReference type="GO" id="GO:0008482">
    <property type="term" value="F:sulfite oxidase activity"/>
    <property type="evidence" value="ECO:0007669"/>
    <property type="project" value="TreeGrafter"/>
</dbReference>
<accession>A0A2T0WQP4</accession>
<evidence type="ECO:0000256" key="2">
    <source>
        <dbReference type="ARBA" id="ARBA00022505"/>
    </source>
</evidence>
<dbReference type="SUPFAM" id="SSF81296">
    <property type="entry name" value="E set domains"/>
    <property type="match status" value="1"/>
</dbReference>
<feature type="domain" description="Moybdenum cofactor oxidoreductase dimerisation" evidence="7">
    <location>
        <begin position="301"/>
        <end position="419"/>
    </location>
</feature>
<dbReference type="PANTHER" id="PTHR19372:SF7">
    <property type="entry name" value="SULFITE OXIDASE, MITOCHONDRIAL"/>
    <property type="match status" value="1"/>
</dbReference>
<evidence type="ECO:0000256" key="1">
    <source>
        <dbReference type="ARBA" id="ARBA00001924"/>
    </source>
</evidence>
<comment type="caution">
    <text evidence="8">The sequence shown here is derived from an EMBL/GenBank/DDBJ whole genome shotgun (WGS) entry which is preliminary data.</text>
</comment>
<dbReference type="InterPro" id="IPR000572">
    <property type="entry name" value="OxRdtase_Mopterin-bd_dom"/>
</dbReference>
<dbReference type="Proteomes" id="UP000238157">
    <property type="component" value="Unassembled WGS sequence"/>
</dbReference>
<keyword evidence="4" id="KW-0560">Oxidoreductase</keyword>
<sequence length="420" mass="46771">MSSYFSGIIRKFVKKERRSFIKKISLASFASVLGAEIVFAENMPKGYLPVFLEDQDNLKSLGKDPALKVLNDRPWNVETPIHLLDDKVTPAEKMFLRNNGLLPEKIDPSNWTLTIKGESVSQEKTYTLAELKSKFKTHTYQLTLECGGNGRGEFYPPAEGNQWGQGAVSCATWTGIRVKDLLDDVGINNDAVYVGYHGTDAHLSGDPSKESISRGIPIDKAKQDETLIAFQMNGKDIPMAHGYPLRLVAGGFPASASGKWINGLSIRNKIHDGSKMESPSYRVPIEPVEPGERSPDENMRIIESMPVKSIITYPKSGAEFSFGKNLDIRGHAWAGEEMISKVAYSIDFGTTWHACQLDAPVNRFAWQHFKANIKFPKKGYYEVWAMATDDQGRSQPMVVPGWNPKGYLNNACHRIAVKVI</sequence>
<organism evidence="8 9">
    <name type="scientific">Mongoliibacter ruber</name>
    <dbReference type="NCBI Taxonomy" id="1750599"/>
    <lineage>
        <taxon>Bacteria</taxon>
        <taxon>Pseudomonadati</taxon>
        <taxon>Bacteroidota</taxon>
        <taxon>Cytophagia</taxon>
        <taxon>Cytophagales</taxon>
        <taxon>Cyclobacteriaceae</taxon>
        <taxon>Mongoliibacter</taxon>
    </lineage>
</organism>
<keyword evidence="3" id="KW-0479">Metal-binding</keyword>
<dbReference type="InterPro" id="IPR005066">
    <property type="entry name" value="MoCF_OxRdtse_dimer"/>
</dbReference>
<feature type="domain" description="Oxidoreductase molybdopterin-binding" evidence="6">
    <location>
        <begin position="102"/>
        <end position="272"/>
    </location>
</feature>
<dbReference type="PANTHER" id="PTHR19372">
    <property type="entry name" value="SULFITE REDUCTASE"/>
    <property type="match status" value="1"/>
</dbReference>
<protein>
    <submittedName>
        <fullName evidence="8">DMSO/TMAO reductase YedYZ molybdopterin-dependent catalytic subunit</fullName>
    </submittedName>
</protein>
<evidence type="ECO:0000313" key="8">
    <source>
        <dbReference type="EMBL" id="PRY89016.1"/>
    </source>
</evidence>
<dbReference type="SUPFAM" id="SSF56524">
    <property type="entry name" value="Oxidoreductase molybdopterin-binding domain"/>
    <property type="match status" value="1"/>
</dbReference>
<dbReference type="EMBL" id="PVTR01000003">
    <property type="protein sequence ID" value="PRY89016.1"/>
    <property type="molecule type" value="Genomic_DNA"/>
</dbReference>
<dbReference type="Pfam" id="PF03404">
    <property type="entry name" value="Mo-co_dimer"/>
    <property type="match status" value="1"/>
</dbReference>
<dbReference type="InterPro" id="IPR014756">
    <property type="entry name" value="Ig_E-set"/>
</dbReference>
<dbReference type="GO" id="GO:0043546">
    <property type="term" value="F:molybdopterin cofactor binding"/>
    <property type="evidence" value="ECO:0007669"/>
    <property type="project" value="TreeGrafter"/>
</dbReference>
<dbReference type="InterPro" id="IPR036374">
    <property type="entry name" value="OxRdtase_Mopterin-bd_sf"/>
</dbReference>
<proteinExistence type="predicted"/>
<evidence type="ECO:0000256" key="5">
    <source>
        <dbReference type="SAM" id="MobiDB-lite"/>
    </source>
</evidence>
<dbReference type="InterPro" id="IPR008335">
    <property type="entry name" value="Mopterin_OxRdtase_euk"/>
</dbReference>